<evidence type="ECO:0000313" key="8">
    <source>
        <dbReference type="Proteomes" id="UP000230233"/>
    </source>
</evidence>
<dbReference type="InterPro" id="IPR001841">
    <property type="entry name" value="Znf_RING"/>
</dbReference>
<dbReference type="InterPro" id="IPR027370">
    <property type="entry name" value="Znf-RING_euk"/>
</dbReference>
<name>A0A2G5V6C4_9PELO</name>
<dbReference type="STRING" id="1611254.A0A2G5V6C4"/>
<dbReference type="EMBL" id="PDUG01000002">
    <property type="protein sequence ID" value="PIC47345.1"/>
    <property type="molecule type" value="Genomic_DNA"/>
</dbReference>
<keyword evidence="2 4" id="KW-0863">Zinc-finger</keyword>
<dbReference type="Proteomes" id="UP000230233">
    <property type="component" value="Chromosome II"/>
</dbReference>
<evidence type="ECO:0000256" key="5">
    <source>
        <dbReference type="SAM" id="Coils"/>
    </source>
</evidence>
<dbReference type="InterPro" id="IPR017907">
    <property type="entry name" value="Znf_RING_CS"/>
</dbReference>
<keyword evidence="1" id="KW-0479">Metal-binding</keyword>
<protein>
    <recommendedName>
        <fullName evidence="6">RING-type domain-containing protein</fullName>
    </recommendedName>
</protein>
<dbReference type="PROSITE" id="PS50089">
    <property type="entry name" value="ZF_RING_2"/>
    <property type="match status" value="1"/>
</dbReference>
<dbReference type="PROSITE" id="PS00518">
    <property type="entry name" value="ZF_RING_1"/>
    <property type="match status" value="1"/>
</dbReference>
<feature type="domain" description="RING-type" evidence="6">
    <location>
        <begin position="167"/>
        <end position="211"/>
    </location>
</feature>
<comment type="caution">
    <text evidence="7">The sequence shown here is derived from an EMBL/GenBank/DDBJ whole genome shotgun (WGS) entry which is preliminary data.</text>
</comment>
<sequence length="233" mass="28075">MARRAIWGKKKPKPADPVSQLERLRKRYKTLEEKMKKLQTENECMRECNLREMEHRRVVMEELMDKINVLRREFGDTNARLTEDVEFATNKNIKLEREKKGRILEIMRKDQKILRLQASVSDEKIEKFIEKEHKKTDVLHKSMMEAHKEILRRQEEQDGEMKPWRKCGICFEEYEEELEHSPRVLECGHTVCYRCLWKMADPDGVLCPFDRITTICRKRNLRLLPKNFAVLQM</sequence>
<dbReference type="Gene3D" id="3.30.40.10">
    <property type="entry name" value="Zinc/RING finger domain, C3HC4 (zinc finger)"/>
    <property type="match status" value="1"/>
</dbReference>
<dbReference type="InterPro" id="IPR013083">
    <property type="entry name" value="Znf_RING/FYVE/PHD"/>
</dbReference>
<dbReference type="PANTHER" id="PTHR47156">
    <property type="entry name" value="PROTEIN CBG20824"/>
    <property type="match status" value="1"/>
</dbReference>
<keyword evidence="8" id="KW-1185">Reference proteome</keyword>
<dbReference type="OrthoDB" id="5874122at2759"/>
<organism evidence="7 8">
    <name type="scientific">Caenorhabditis nigoni</name>
    <dbReference type="NCBI Taxonomy" id="1611254"/>
    <lineage>
        <taxon>Eukaryota</taxon>
        <taxon>Metazoa</taxon>
        <taxon>Ecdysozoa</taxon>
        <taxon>Nematoda</taxon>
        <taxon>Chromadorea</taxon>
        <taxon>Rhabditida</taxon>
        <taxon>Rhabditina</taxon>
        <taxon>Rhabditomorpha</taxon>
        <taxon>Rhabditoidea</taxon>
        <taxon>Rhabditidae</taxon>
        <taxon>Peloderinae</taxon>
        <taxon>Caenorhabditis</taxon>
    </lineage>
</organism>
<keyword evidence="3" id="KW-0862">Zinc</keyword>
<evidence type="ECO:0000313" key="7">
    <source>
        <dbReference type="EMBL" id="PIC47345.1"/>
    </source>
</evidence>
<evidence type="ECO:0000256" key="4">
    <source>
        <dbReference type="PROSITE-ProRule" id="PRU00175"/>
    </source>
</evidence>
<evidence type="ECO:0000259" key="6">
    <source>
        <dbReference type="PROSITE" id="PS50089"/>
    </source>
</evidence>
<evidence type="ECO:0000256" key="3">
    <source>
        <dbReference type="ARBA" id="ARBA00022833"/>
    </source>
</evidence>
<dbReference type="PANTHER" id="PTHR47156:SF10">
    <property type="entry name" value="E3 UBIQUITIN-PROTEIN LIGASE TRIM-21-RELATED"/>
    <property type="match status" value="1"/>
</dbReference>
<evidence type="ECO:0000256" key="1">
    <source>
        <dbReference type="ARBA" id="ARBA00022723"/>
    </source>
</evidence>
<dbReference type="SUPFAM" id="SSF57850">
    <property type="entry name" value="RING/U-box"/>
    <property type="match status" value="1"/>
</dbReference>
<gene>
    <name evidence="7" type="primary">Cnig_chr_II.g6730</name>
    <name evidence="7" type="ORF">B9Z55_006730</name>
</gene>
<accession>A0A2G5V6C4</accession>
<dbReference type="SMART" id="SM00184">
    <property type="entry name" value="RING"/>
    <property type="match status" value="1"/>
</dbReference>
<reference evidence="8" key="1">
    <citation type="submission" date="2017-10" db="EMBL/GenBank/DDBJ databases">
        <title>Rapid genome shrinkage in a self-fertile nematode reveals novel sperm competition proteins.</title>
        <authorList>
            <person name="Yin D."/>
            <person name="Schwarz E.M."/>
            <person name="Thomas C.G."/>
            <person name="Felde R.L."/>
            <person name="Korf I.F."/>
            <person name="Cutter A.D."/>
            <person name="Schartner C.M."/>
            <person name="Ralston E.J."/>
            <person name="Meyer B.J."/>
            <person name="Haag E.S."/>
        </authorList>
    </citation>
    <scope>NUCLEOTIDE SEQUENCE [LARGE SCALE GENOMIC DNA]</scope>
    <source>
        <strain evidence="8">JU1422</strain>
    </source>
</reference>
<feature type="coiled-coil region" evidence="5">
    <location>
        <begin position="21"/>
        <end position="98"/>
    </location>
</feature>
<dbReference type="AlphaFoldDB" id="A0A2G5V6C4"/>
<dbReference type="InterPro" id="IPR052667">
    <property type="entry name" value="E3_ubiquitin-ligase_RING"/>
</dbReference>
<dbReference type="GO" id="GO:0008270">
    <property type="term" value="F:zinc ion binding"/>
    <property type="evidence" value="ECO:0007669"/>
    <property type="project" value="UniProtKB-KW"/>
</dbReference>
<proteinExistence type="predicted"/>
<evidence type="ECO:0000256" key="2">
    <source>
        <dbReference type="ARBA" id="ARBA00022771"/>
    </source>
</evidence>
<dbReference type="Pfam" id="PF13445">
    <property type="entry name" value="zf-RING_UBOX"/>
    <property type="match status" value="1"/>
</dbReference>
<keyword evidence="5" id="KW-0175">Coiled coil</keyword>